<dbReference type="EMBL" id="GDKF01009640">
    <property type="protein sequence ID" value="JAT68982.1"/>
    <property type="molecule type" value="Transcribed_RNA"/>
</dbReference>
<name>A0A1D1ZPS0_AUXPR</name>
<dbReference type="InterPro" id="IPR009511">
    <property type="entry name" value="MAD1/Cdc20-bound-Mad2-bd"/>
</dbReference>
<evidence type="ECO:0000313" key="2">
    <source>
        <dbReference type="EMBL" id="JAT68982.1"/>
    </source>
</evidence>
<dbReference type="Gene3D" id="3.30.900.20">
    <property type="match status" value="1"/>
</dbReference>
<proteinExistence type="predicted"/>
<evidence type="ECO:0000256" key="1">
    <source>
        <dbReference type="SAM" id="MobiDB-lite"/>
    </source>
</evidence>
<accession>A0A1D1ZPS0</accession>
<protein>
    <submittedName>
        <fullName evidence="2">Uncharacterized protein</fullName>
    </submittedName>
</protein>
<gene>
    <name evidence="2" type="ORF">g.36105</name>
</gene>
<sequence>MSRPRRERVVPTCTRLEAQLVSNSELSQTACACVLRDLIPHILYMRGQLPGPYHQLQLTAGMAGEGLGPRDRSQLRQAKALAGLDALLCSITPLLFSTSIGTQAVLLLGRSPARPLEAITFRFPPARLDPEPECTGTRDRGSARQEDPCQQPHAHEGLSRCAMRQFLMQVACAETGVTSPCRAFLLLRGPRAAHAPGFRPNQTWRPAQRKGLAIDVSLGQGSEDAASEAVTMEPATLPWLQCAARVKGLA</sequence>
<organism evidence="2">
    <name type="scientific">Auxenochlorella protothecoides</name>
    <name type="common">Green microalga</name>
    <name type="synonym">Chlorella protothecoides</name>
    <dbReference type="NCBI Taxonomy" id="3075"/>
    <lineage>
        <taxon>Eukaryota</taxon>
        <taxon>Viridiplantae</taxon>
        <taxon>Chlorophyta</taxon>
        <taxon>core chlorophytes</taxon>
        <taxon>Trebouxiophyceae</taxon>
        <taxon>Chlorellales</taxon>
        <taxon>Chlorellaceae</taxon>
        <taxon>Auxenochlorella</taxon>
    </lineage>
</organism>
<feature type="compositionally biased region" description="Basic and acidic residues" evidence="1">
    <location>
        <begin position="136"/>
        <end position="153"/>
    </location>
</feature>
<dbReference type="PANTHER" id="PTHR15681:SF1">
    <property type="entry name" value="MAD2L1-BINDING PROTEIN"/>
    <property type="match status" value="1"/>
</dbReference>
<dbReference type="InterPro" id="IPR053729">
    <property type="entry name" value="MAD2L1BP_domain_sf"/>
</dbReference>
<dbReference type="GO" id="GO:0007096">
    <property type="term" value="P:regulation of exit from mitosis"/>
    <property type="evidence" value="ECO:0007669"/>
    <property type="project" value="InterPro"/>
</dbReference>
<reference evidence="2" key="1">
    <citation type="submission" date="2015-08" db="EMBL/GenBank/DDBJ databases">
        <authorList>
            <person name="Babu N.S."/>
            <person name="Beckwith C.J."/>
            <person name="Beseler K.G."/>
            <person name="Brison A."/>
            <person name="Carone J.V."/>
            <person name="Caskin T.P."/>
            <person name="Diamond M."/>
            <person name="Durham M.E."/>
            <person name="Foxe J.M."/>
            <person name="Go M."/>
            <person name="Henderson B.A."/>
            <person name="Jones I.B."/>
            <person name="McGettigan J.A."/>
            <person name="Micheletti S.J."/>
            <person name="Nasrallah M.E."/>
            <person name="Ortiz D."/>
            <person name="Piller C.R."/>
            <person name="Privatt S.R."/>
            <person name="Schneider S.L."/>
            <person name="Sharp S."/>
            <person name="Smith T.C."/>
            <person name="Stanton J.D."/>
            <person name="Ullery H.E."/>
            <person name="Wilson R.J."/>
            <person name="Serrano M.G."/>
            <person name="Buck G."/>
            <person name="Lee V."/>
            <person name="Wang Y."/>
            <person name="Carvalho R."/>
            <person name="Voegtly L."/>
            <person name="Shi R."/>
            <person name="Duckworth R."/>
            <person name="Johnson A."/>
            <person name="Loviza R."/>
            <person name="Walstead R."/>
            <person name="Shah Z."/>
            <person name="Kiflezghi M."/>
            <person name="Wade K."/>
            <person name="Ball S.L."/>
            <person name="Bradley K.W."/>
            <person name="Asai D.J."/>
            <person name="Bowman C.A."/>
            <person name="Russell D.A."/>
            <person name="Pope W.H."/>
            <person name="Jacobs-Sera D."/>
            <person name="Hendrix R.W."/>
            <person name="Hatfull G.F."/>
        </authorList>
    </citation>
    <scope>NUCLEOTIDE SEQUENCE</scope>
</reference>
<dbReference type="PANTHER" id="PTHR15681">
    <property type="entry name" value="MAD2L1-BINDING PROTEIN"/>
    <property type="match status" value="1"/>
</dbReference>
<dbReference type="AlphaFoldDB" id="A0A1D1ZPS0"/>
<dbReference type="GO" id="GO:0005634">
    <property type="term" value="C:nucleus"/>
    <property type="evidence" value="ECO:0007669"/>
    <property type="project" value="InterPro"/>
</dbReference>
<feature type="region of interest" description="Disordered" evidence="1">
    <location>
        <begin position="127"/>
        <end position="153"/>
    </location>
</feature>